<dbReference type="EMBL" id="BDIP01004920">
    <property type="protein sequence ID" value="GIQ89322.1"/>
    <property type="molecule type" value="Genomic_DNA"/>
</dbReference>
<evidence type="ECO:0000313" key="2">
    <source>
        <dbReference type="EMBL" id="GIQ89322.1"/>
    </source>
</evidence>
<organism evidence="2 3">
    <name type="scientific">Kipferlia bialata</name>
    <dbReference type="NCBI Taxonomy" id="797122"/>
    <lineage>
        <taxon>Eukaryota</taxon>
        <taxon>Metamonada</taxon>
        <taxon>Carpediemonas-like organisms</taxon>
        <taxon>Kipferlia</taxon>
    </lineage>
</organism>
<sequence>MRSWHLLFSVSVRSVSIMGHGHGHRDTVEHRGKKPYGIMDVRTWVVLCKLCLFFGSACLTEILSLIVVYVGWLESLEQHVNTQQSDIS</sequence>
<evidence type="ECO:0000313" key="3">
    <source>
        <dbReference type="Proteomes" id="UP000265618"/>
    </source>
</evidence>
<name>A0A9K3GND7_9EUKA</name>
<keyword evidence="1" id="KW-0812">Transmembrane</keyword>
<dbReference type="AlphaFoldDB" id="A0A9K3GND7"/>
<keyword evidence="1" id="KW-0472">Membrane</keyword>
<gene>
    <name evidence="2" type="ORF">KIPB_011758</name>
</gene>
<dbReference type="Proteomes" id="UP000265618">
    <property type="component" value="Unassembled WGS sequence"/>
</dbReference>
<proteinExistence type="predicted"/>
<evidence type="ECO:0000256" key="1">
    <source>
        <dbReference type="SAM" id="Phobius"/>
    </source>
</evidence>
<keyword evidence="3" id="KW-1185">Reference proteome</keyword>
<protein>
    <submittedName>
        <fullName evidence="2">Uncharacterized protein</fullName>
    </submittedName>
</protein>
<comment type="caution">
    <text evidence="2">The sequence shown here is derived from an EMBL/GenBank/DDBJ whole genome shotgun (WGS) entry which is preliminary data.</text>
</comment>
<keyword evidence="1" id="KW-1133">Transmembrane helix</keyword>
<feature type="transmembrane region" description="Helical" evidence="1">
    <location>
        <begin position="44"/>
        <end position="72"/>
    </location>
</feature>
<reference evidence="2 3" key="1">
    <citation type="journal article" date="2018" name="PLoS ONE">
        <title>The draft genome of Kipferlia bialata reveals reductive genome evolution in fornicate parasites.</title>
        <authorList>
            <person name="Tanifuji G."/>
            <person name="Takabayashi S."/>
            <person name="Kume K."/>
            <person name="Takagi M."/>
            <person name="Nakayama T."/>
            <person name="Kamikawa R."/>
            <person name="Inagaki Y."/>
            <person name="Hashimoto T."/>
        </authorList>
    </citation>
    <scope>NUCLEOTIDE SEQUENCE [LARGE SCALE GENOMIC DNA]</scope>
    <source>
        <strain evidence="2">NY0173</strain>
    </source>
</reference>
<feature type="non-terminal residue" evidence="2">
    <location>
        <position position="1"/>
    </location>
</feature>
<accession>A0A9K3GND7</accession>